<dbReference type="PANTHER" id="PTHR39767">
    <property type="entry name" value="CALCIUM/CALMODULIN-BINDING MEMBRANE PROTEIN PCM4-RELATED"/>
    <property type="match status" value="1"/>
</dbReference>
<sequence>MFSILSVQFTIISATYTYIAQNDSNLDGWLIYNSQSPFITNCGGVEMLGGINSFNENTVIKRIFSDLKPHYQLRLDFLIWTQILLFNNRMDSSSMTDIEVQLDQEDYAESQTSQVIEEQNYCGLTNKNESIKLVSFTFGHNIVQGIVFVKFKYHEDNRVINLTTLDLMGNVIDALKIRFVLF</sequence>
<evidence type="ECO:0000313" key="1">
    <source>
        <dbReference type="EMBL" id="CAK92055.1"/>
    </source>
</evidence>
<dbReference type="EMBL" id="CT868666">
    <property type="protein sequence ID" value="CAK92055.1"/>
    <property type="molecule type" value="Genomic_DNA"/>
</dbReference>
<dbReference type="InParanoid" id="A0E9T8"/>
<evidence type="ECO:0000313" key="2">
    <source>
        <dbReference type="Proteomes" id="UP000000600"/>
    </source>
</evidence>
<accession>A0E9T8</accession>
<organism evidence="1 2">
    <name type="scientific">Paramecium tetraurelia</name>
    <dbReference type="NCBI Taxonomy" id="5888"/>
    <lineage>
        <taxon>Eukaryota</taxon>
        <taxon>Sar</taxon>
        <taxon>Alveolata</taxon>
        <taxon>Ciliophora</taxon>
        <taxon>Intramacronucleata</taxon>
        <taxon>Oligohymenophorea</taxon>
        <taxon>Peniculida</taxon>
        <taxon>Parameciidae</taxon>
        <taxon>Paramecium</taxon>
    </lineage>
</organism>
<dbReference type="Proteomes" id="UP000000600">
    <property type="component" value="Unassembled WGS sequence"/>
</dbReference>
<name>A0E9T8_PARTE</name>
<protein>
    <submittedName>
        <fullName evidence="1">Uncharacterized protein</fullName>
    </submittedName>
</protein>
<dbReference type="RefSeq" id="XP_001459452.1">
    <property type="nucleotide sequence ID" value="XM_001459415.1"/>
</dbReference>
<reference evidence="1 2" key="1">
    <citation type="journal article" date="2006" name="Nature">
        <title>Global trends of whole-genome duplications revealed by the ciliate Paramecium tetraurelia.</title>
        <authorList>
            <consortium name="Genoscope"/>
            <person name="Aury J.-M."/>
            <person name="Jaillon O."/>
            <person name="Duret L."/>
            <person name="Noel B."/>
            <person name="Jubin C."/>
            <person name="Porcel B.M."/>
            <person name="Segurens B."/>
            <person name="Daubin V."/>
            <person name="Anthouard V."/>
            <person name="Aiach N."/>
            <person name="Arnaiz O."/>
            <person name="Billaut A."/>
            <person name="Beisson J."/>
            <person name="Blanc I."/>
            <person name="Bouhouche K."/>
            <person name="Camara F."/>
            <person name="Duharcourt S."/>
            <person name="Guigo R."/>
            <person name="Gogendeau D."/>
            <person name="Katinka M."/>
            <person name="Keller A.-M."/>
            <person name="Kissmehl R."/>
            <person name="Klotz C."/>
            <person name="Koll F."/>
            <person name="Le Moue A."/>
            <person name="Lepere C."/>
            <person name="Malinsky S."/>
            <person name="Nowacki M."/>
            <person name="Nowak J.K."/>
            <person name="Plattner H."/>
            <person name="Poulain J."/>
            <person name="Ruiz F."/>
            <person name="Serrano V."/>
            <person name="Zagulski M."/>
            <person name="Dessen P."/>
            <person name="Betermier M."/>
            <person name="Weissenbach J."/>
            <person name="Scarpelli C."/>
            <person name="Schachter V."/>
            <person name="Sperling L."/>
            <person name="Meyer E."/>
            <person name="Cohen J."/>
            <person name="Wincker P."/>
        </authorList>
    </citation>
    <scope>NUCLEOTIDE SEQUENCE [LARGE SCALE GENOMIC DNA]</scope>
    <source>
        <strain evidence="1 2">Stock d4-2</strain>
    </source>
</reference>
<dbReference type="GeneID" id="5045237"/>
<dbReference type="OrthoDB" id="10440268at2759"/>
<dbReference type="PANTHER" id="PTHR39767:SF2">
    <property type="entry name" value="CHROMOSOME UNDETERMINED SCAFFOLD_1, WHOLE GENOME SHOTGUN SEQUENCE"/>
    <property type="match status" value="1"/>
</dbReference>
<dbReference type="KEGG" id="ptm:GSPATT00024786001"/>
<dbReference type="AlphaFoldDB" id="A0E9T8"/>
<gene>
    <name evidence="1" type="ORF">GSPATT00024786001</name>
</gene>
<proteinExistence type="predicted"/>
<keyword evidence="2" id="KW-1185">Reference proteome</keyword>
<dbReference type="HOGENOM" id="CLU_1484752_0_0_1"/>